<feature type="compositionally biased region" description="Basic and acidic residues" evidence="8">
    <location>
        <begin position="423"/>
        <end position="444"/>
    </location>
</feature>
<dbReference type="InterPro" id="IPR012960">
    <property type="entry name" value="Dyskerin-like"/>
</dbReference>
<dbReference type="InterPro" id="IPR032819">
    <property type="entry name" value="TruB_C"/>
</dbReference>
<dbReference type="SUPFAM" id="SSF55120">
    <property type="entry name" value="Pseudouridine synthase"/>
    <property type="match status" value="1"/>
</dbReference>
<dbReference type="NCBIfam" id="NF003280">
    <property type="entry name" value="PRK04270.1"/>
    <property type="match status" value="1"/>
</dbReference>
<dbReference type="FunFam" id="3.30.2350.10:FF:000001">
    <property type="entry name" value="H/ACA ribonucleoprotein complex subunit CBF5"/>
    <property type="match status" value="1"/>
</dbReference>
<dbReference type="OrthoDB" id="10250002at2759"/>
<dbReference type="GO" id="GO:0000495">
    <property type="term" value="P:box H/ACA sno(s)RNA 3'-end processing"/>
    <property type="evidence" value="ECO:0007669"/>
    <property type="project" value="TreeGrafter"/>
</dbReference>
<dbReference type="NCBIfam" id="TIGR00425">
    <property type="entry name" value="CBF5"/>
    <property type="match status" value="1"/>
</dbReference>
<evidence type="ECO:0000256" key="7">
    <source>
        <dbReference type="ARBA" id="ARBA00072225"/>
    </source>
</evidence>
<comment type="catalytic activity">
    <reaction evidence="3">
        <text>uridine in 5S rRNA = pseudouridine in 5S rRNA</text>
        <dbReference type="Rhea" id="RHEA:47036"/>
        <dbReference type="Rhea" id="RHEA-COMP:11730"/>
        <dbReference type="Rhea" id="RHEA-COMP:11731"/>
        <dbReference type="ChEBI" id="CHEBI:65314"/>
        <dbReference type="ChEBI" id="CHEBI:65315"/>
    </reaction>
</comment>
<dbReference type="GO" id="GO:0031120">
    <property type="term" value="P:snRNA pseudouridine synthesis"/>
    <property type="evidence" value="ECO:0007669"/>
    <property type="project" value="TreeGrafter"/>
</dbReference>
<dbReference type="SMART" id="SM01136">
    <property type="entry name" value="DKCLD"/>
    <property type="match status" value="1"/>
</dbReference>
<dbReference type="AlphaFoldDB" id="A0A1E3JWM7"/>
<keyword evidence="6" id="KW-0413">Isomerase</keyword>
<reference evidence="11 12" key="1">
    <citation type="submission" date="2016-06" db="EMBL/GenBank/DDBJ databases">
        <title>Evolution of pathogenesis and genome organization in the Tremellales.</title>
        <authorList>
            <person name="Cuomo C."/>
            <person name="Litvintseva A."/>
            <person name="Heitman J."/>
            <person name="Chen Y."/>
            <person name="Sun S."/>
            <person name="Springer D."/>
            <person name="Dromer F."/>
            <person name="Young S."/>
            <person name="Zeng Q."/>
            <person name="Chapman S."/>
            <person name="Gujja S."/>
            <person name="Saif S."/>
            <person name="Birren B."/>
        </authorList>
    </citation>
    <scope>NUCLEOTIDE SEQUENCE [LARGE SCALE GENOMIC DNA]</scope>
    <source>
        <strain evidence="11 12">CBS 7118</strain>
    </source>
</reference>
<dbReference type="NCBIfam" id="TIGR00451">
    <property type="entry name" value="unchar_dom_2"/>
    <property type="match status" value="1"/>
</dbReference>
<name>A0A1E3JWM7_9TREE</name>
<dbReference type="InterPro" id="IPR002501">
    <property type="entry name" value="PsdUridine_synth_N"/>
</dbReference>
<dbReference type="Pfam" id="PF16198">
    <property type="entry name" value="TruB_C_2"/>
    <property type="match status" value="1"/>
</dbReference>
<evidence type="ECO:0000313" key="11">
    <source>
        <dbReference type="EMBL" id="ODO05268.1"/>
    </source>
</evidence>
<feature type="domain" description="PUA" evidence="9">
    <location>
        <begin position="279"/>
        <end position="353"/>
    </location>
</feature>
<evidence type="ECO:0000256" key="8">
    <source>
        <dbReference type="SAM" id="MobiDB-lite"/>
    </source>
</evidence>
<dbReference type="PANTHER" id="PTHR23127">
    <property type="entry name" value="CENTROMERE/MICROTUBULE BINDING PROTEIN CBF5"/>
    <property type="match status" value="1"/>
</dbReference>
<gene>
    <name evidence="11" type="ORF">L198_01960</name>
</gene>
<evidence type="ECO:0000259" key="9">
    <source>
        <dbReference type="SMART" id="SM00359"/>
    </source>
</evidence>
<dbReference type="SUPFAM" id="SSF88697">
    <property type="entry name" value="PUA domain-like"/>
    <property type="match status" value="1"/>
</dbReference>
<dbReference type="EMBL" id="AWGH01000004">
    <property type="protein sequence ID" value="ODO05268.1"/>
    <property type="molecule type" value="Genomic_DNA"/>
</dbReference>
<proteinExistence type="inferred from homology"/>
<dbReference type="Gene3D" id="3.30.2350.10">
    <property type="entry name" value="Pseudouridine synthase"/>
    <property type="match status" value="1"/>
</dbReference>
<feature type="region of interest" description="Disordered" evidence="8">
    <location>
        <begin position="406"/>
        <end position="498"/>
    </location>
</feature>
<evidence type="ECO:0000256" key="6">
    <source>
        <dbReference type="ARBA" id="ARBA00023235"/>
    </source>
</evidence>
<dbReference type="GO" id="GO:0031429">
    <property type="term" value="C:box H/ACA snoRNP complex"/>
    <property type="evidence" value="ECO:0007669"/>
    <property type="project" value="TreeGrafter"/>
</dbReference>
<evidence type="ECO:0000256" key="3">
    <source>
        <dbReference type="ARBA" id="ARBA00001896"/>
    </source>
</evidence>
<dbReference type="InterPro" id="IPR004802">
    <property type="entry name" value="tRNA_PsdUridine_synth_B_fam"/>
</dbReference>
<dbReference type="InterPro" id="IPR002478">
    <property type="entry name" value="PUA"/>
</dbReference>
<dbReference type="Proteomes" id="UP000094819">
    <property type="component" value="Unassembled WGS sequence"/>
</dbReference>
<dbReference type="Gene3D" id="2.30.130.10">
    <property type="entry name" value="PUA domain"/>
    <property type="match status" value="1"/>
</dbReference>
<dbReference type="Pfam" id="PF01509">
    <property type="entry name" value="TruB_N"/>
    <property type="match status" value="1"/>
</dbReference>
<dbReference type="PROSITE" id="PS50890">
    <property type="entry name" value="PUA"/>
    <property type="match status" value="1"/>
</dbReference>
<comment type="catalytic activity">
    <reaction evidence="1">
        <text>a uridine in mRNA = a pseudouridine in mRNA</text>
        <dbReference type="Rhea" id="RHEA:56644"/>
        <dbReference type="Rhea" id="RHEA-COMP:14658"/>
        <dbReference type="Rhea" id="RHEA-COMP:14659"/>
        <dbReference type="ChEBI" id="CHEBI:65314"/>
        <dbReference type="ChEBI" id="CHEBI:65315"/>
    </reaction>
</comment>
<feature type="domain" description="Dyskerin-like" evidence="10">
    <location>
        <begin position="30"/>
        <end position="88"/>
    </location>
</feature>
<dbReference type="CDD" id="cd02572">
    <property type="entry name" value="PseudoU_synth_hDyskerin"/>
    <property type="match status" value="1"/>
</dbReference>
<dbReference type="GO" id="GO:0031118">
    <property type="term" value="P:rRNA pseudouridine synthesis"/>
    <property type="evidence" value="ECO:0007669"/>
    <property type="project" value="TreeGrafter"/>
</dbReference>
<sequence>MASLSNEKVTELQQAGDFAIKSEEVAPKLDTTQWPLLLKNYDKLLVRSSHFTPIPSGVSPLKRELSTYVKSGVINLDKPSNPSSHEVVAWLKRILRVEKTGHSGTLDPKVTGCLIVCIDRATRLVKSQQGAGKEYVAVVRFHDKIADEKALPRALETLTGALFQRPPLISAVKRQLRVRTIYESKLIEFDNKRNLAVFWVSCEAGTYIRTLCVHLGLLLGVGAHMQELRRVRSGITGENDDIVSMHDVLDAQWLYDNTRDESYLRRVIRPLESLLTNFKRIVVKDSAVNAVCYGAKLMIPGLLRYEADIEVNEEVVLMTTKGEAIAIGIAQMSTVDLASCDHGVVAKVKRCIMNRDLYPRRWGLGPKAQEKKKMIKKGELDKYGKSIDGVTPKDWSKGYIDYNVDDAPVSGLLPTQPATTGDVKMESPVKAEGSAEGKRKREESETPAVVAESKEDEGKDKKKKKVKTEGGEEREETAEERAARKAAKKEKKAKKEQQ</sequence>
<dbReference type="GO" id="GO:1990481">
    <property type="term" value="P:mRNA pseudouridine synthesis"/>
    <property type="evidence" value="ECO:0007669"/>
    <property type="project" value="TreeGrafter"/>
</dbReference>
<dbReference type="InterPro" id="IPR036974">
    <property type="entry name" value="PUA_sf"/>
</dbReference>
<evidence type="ECO:0000256" key="1">
    <source>
        <dbReference type="ARBA" id="ARBA00001166"/>
    </source>
</evidence>
<dbReference type="InterPro" id="IPR020103">
    <property type="entry name" value="PsdUridine_synth_cat_dom_sf"/>
</dbReference>
<dbReference type="PANTHER" id="PTHR23127:SF0">
    <property type="entry name" value="H_ACA RIBONUCLEOPROTEIN COMPLEX SUBUNIT DKC1"/>
    <property type="match status" value="1"/>
</dbReference>
<dbReference type="GO" id="GO:0009982">
    <property type="term" value="F:pseudouridine synthase activity"/>
    <property type="evidence" value="ECO:0007669"/>
    <property type="project" value="InterPro"/>
</dbReference>
<comment type="similarity">
    <text evidence="4">Belongs to the pseudouridine synthase TruB family.</text>
</comment>
<dbReference type="InterPro" id="IPR015947">
    <property type="entry name" value="PUA-like_sf"/>
</dbReference>
<evidence type="ECO:0000259" key="10">
    <source>
        <dbReference type="SMART" id="SM01136"/>
    </source>
</evidence>
<dbReference type="InterPro" id="IPR004521">
    <property type="entry name" value="Uncharacterised_CHP00451"/>
</dbReference>
<keyword evidence="12" id="KW-1185">Reference proteome</keyword>
<dbReference type="SMART" id="SM00359">
    <property type="entry name" value="PUA"/>
    <property type="match status" value="1"/>
</dbReference>
<evidence type="ECO:0000256" key="5">
    <source>
        <dbReference type="ARBA" id="ARBA00019272"/>
    </source>
</evidence>
<dbReference type="Pfam" id="PF01472">
    <property type="entry name" value="PUA"/>
    <property type="match status" value="1"/>
</dbReference>
<evidence type="ECO:0000313" key="12">
    <source>
        <dbReference type="Proteomes" id="UP000094819"/>
    </source>
</evidence>
<dbReference type="Pfam" id="PF08068">
    <property type="entry name" value="DKCLD"/>
    <property type="match status" value="1"/>
</dbReference>
<dbReference type="GO" id="GO:0003723">
    <property type="term" value="F:RNA binding"/>
    <property type="evidence" value="ECO:0007669"/>
    <property type="project" value="InterPro"/>
</dbReference>
<accession>A0A1E3JWM7</accession>
<evidence type="ECO:0000256" key="2">
    <source>
        <dbReference type="ARBA" id="ARBA00001832"/>
    </source>
</evidence>
<protein>
    <recommendedName>
        <fullName evidence="5">H/ACA ribonucleoprotein complex subunit CBF5</fullName>
    </recommendedName>
    <alternativeName>
        <fullName evidence="7">H/ACA ribonucleoprotein complex subunit cbf5</fullName>
    </alternativeName>
</protein>
<comment type="catalytic activity">
    <reaction evidence="2">
        <text>uridine in snRNA = pseudouridine in snRNA</text>
        <dbReference type="Rhea" id="RHEA:51124"/>
        <dbReference type="Rhea" id="RHEA-COMP:12891"/>
        <dbReference type="Rhea" id="RHEA-COMP:12892"/>
        <dbReference type="ChEBI" id="CHEBI:65314"/>
        <dbReference type="ChEBI" id="CHEBI:65315"/>
    </reaction>
</comment>
<dbReference type="CDD" id="cd21148">
    <property type="entry name" value="PUA_Cbf5"/>
    <property type="match status" value="1"/>
</dbReference>
<evidence type="ECO:0000256" key="4">
    <source>
        <dbReference type="ARBA" id="ARBA00008999"/>
    </source>
</evidence>
<dbReference type="RefSeq" id="XP_019033923.1">
    <property type="nucleotide sequence ID" value="XM_019174116.1"/>
</dbReference>
<comment type="caution">
    <text evidence="11">The sequence shown here is derived from an EMBL/GenBank/DDBJ whole genome shotgun (WGS) entry which is preliminary data.</text>
</comment>
<dbReference type="GeneID" id="30191173"/>
<organism evidence="11 12">
    <name type="scientific">Cryptococcus wingfieldii CBS 7118</name>
    <dbReference type="NCBI Taxonomy" id="1295528"/>
    <lineage>
        <taxon>Eukaryota</taxon>
        <taxon>Fungi</taxon>
        <taxon>Dikarya</taxon>
        <taxon>Basidiomycota</taxon>
        <taxon>Agaricomycotina</taxon>
        <taxon>Tremellomycetes</taxon>
        <taxon>Tremellales</taxon>
        <taxon>Cryptococcaceae</taxon>
        <taxon>Cryptococcus</taxon>
    </lineage>
</organism>